<accession>A0A2M9ZCI6</accession>
<comment type="caution">
    <text evidence="2">The sequence shown here is derived from an EMBL/GenBank/DDBJ whole genome shotgun (WGS) entry which is preliminary data.</text>
</comment>
<evidence type="ECO:0000313" key="2">
    <source>
        <dbReference type="EMBL" id="PJZ66160.1"/>
    </source>
</evidence>
<organism evidence="2 3">
    <name type="scientific">Leptospira wolffii</name>
    <dbReference type="NCBI Taxonomy" id="409998"/>
    <lineage>
        <taxon>Bacteria</taxon>
        <taxon>Pseudomonadati</taxon>
        <taxon>Spirochaetota</taxon>
        <taxon>Spirochaetia</taxon>
        <taxon>Leptospirales</taxon>
        <taxon>Leptospiraceae</taxon>
        <taxon>Leptospira</taxon>
    </lineage>
</organism>
<feature type="transmembrane region" description="Helical" evidence="1">
    <location>
        <begin position="20"/>
        <end position="40"/>
    </location>
</feature>
<dbReference type="Proteomes" id="UP000231912">
    <property type="component" value="Unassembled WGS sequence"/>
</dbReference>
<evidence type="ECO:0008006" key="4">
    <source>
        <dbReference type="Google" id="ProtNLM"/>
    </source>
</evidence>
<keyword evidence="1" id="KW-1133">Transmembrane helix</keyword>
<evidence type="ECO:0000313" key="3">
    <source>
        <dbReference type="Proteomes" id="UP000231912"/>
    </source>
</evidence>
<keyword evidence="1" id="KW-0472">Membrane</keyword>
<name>A0A2M9ZCI6_9LEPT</name>
<gene>
    <name evidence="2" type="ORF">CH371_07670</name>
</gene>
<evidence type="ECO:0000256" key="1">
    <source>
        <dbReference type="SAM" id="Phobius"/>
    </source>
</evidence>
<dbReference type="EMBL" id="NPDT01000002">
    <property type="protein sequence ID" value="PJZ66160.1"/>
    <property type="molecule type" value="Genomic_DNA"/>
</dbReference>
<dbReference type="AlphaFoldDB" id="A0A2M9ZCI6"/>
<sequence length="175" mass="20428">MENPRSKDNFTRSRQGATRFFVPYMRAFLALFLFGTFSFCTTTSKFDRLREAKEKGSLLYVLRPIEPAQSVFSFRVSLDKFEGSFREGKRIRLKEWDLDSGEFSVLELTPGFYSLKCRDMDKIFLLKDGQRSFLSIRLYDNGPLSLPELFISELDTEAALRFLLAESRMYSITEK</sequence>
<protein>
    <recommendedName>
        <fullName evidence="4">DUF2846 domain-containing protein</fullName>
    </recommendedName>
</protein>
<reference evidence="2 3" key="1">
    <citation type="submission" date="2017-07" db="EMBL/GenBank/DDBJ databases">
        <title>Leptospira spp. isolated from tropical soils.</title>
        <authorList>
            <person name="Thibeaux R."/>
            <person name="Iraola G."/>
            <person name="Ferres I."/>
            <person name="Bierque E."/>
            <person name="Girault D."/>
            <person name="Soupe-Gilbert M.-E."/>
            <person name="Picardeau M."/>
            <person name="Goarant C."/>
        </authorList>
    </citation>
    <scope>NUCLEOTIDE SEQUENCE [LARGE SCALE GENOMIC DNA]</scope>
    <source>
        <strain evidence="2 3">FH2-C-A2</strain>
    </source>
</reference>
<keyword evidence="1" id="KW-0812">Transmembrane</keyword>
<proteinExistence type="predicted"/>